<dbReference type="Proteomes" id="UP001177670">
    <property type="component" value="Unassembled WGS sequence"/>
</dbReference>
<gene>
    <name evidence="1" type="ORF">K0M31_012857</name>
</gene>
<name>A0AA40KH45_9HYME</name>
<accession>A0AA40KH45</accession>
<organism evidence="1 2">
    <name type="scientific">Melipona bicolor</name>
    <dbReference type="NCBI Taxonomy" id="60889"/>
    <lineage>
        <taxon>Eukaryota</taxon>
        <taxon>Metazoa</taxon>
        <taxon>Ecdysozoa</taxon>
        <taxon>Arthropoda</taxon>
        <taxon>Hexapoda</taxon>
        <taxon>Insecta</taxon>
        <taxon>Pterygota</taxon>
        <taxon>Neoptera</taxon>
        <taxon>Endopterygota</taxon>
        <taxon>Hymenoptera</taxon>
        <taxon>Apocrita</taxon>
        <taxon>Aculeata</taxon>
        <taxon>Apoidea</taxon>
        <taxon>Anthophila</taxon>
        <taxon>Apidae</taxon>
        <taxon>Melipona</taxon>
    </lineage>
</organism>
<comment type="caution">
    <text evidence="1">The sequence shown here is derived from an EMBL/GenBank/DDBJ whole genome shotgun (WGS) entry which is preliminary data.</text>
</comment>
<protein>
    <submittedName>
        <fullName evidence="1">Uncharacterized protein</fullName>
    </submittedName>
</protein>
<evidence type="ECO:0000313" key="1">
    <source>
        <dbReference type="EMBL" id="KAK1120133.1"/>
    </source>
</evidence>
<sequence length="52" mass="6271">MRLSNYTPDYIWRMEVGREKLEIKARRKAGSYLANIAKMQEERLPKVCLREE</sequence>
<dbReference type="EMBL" id="JAHYIQ010000033">
    <property type="protein sequence ID" value="KAK1120133.1"/>
    <property type="molecule type" value="Genomic_DNA"/>
</dbReference>
<keyword evidence="2" id="KW-1185">Reference proteome</keyword>
<reference evidence="1" key="1">
    <citation type="submission" date="2021-10" db="EMBL/GenBank/DDBJ databases">
        <title>Melipona bicolor Genome sequencing and assembly.</title>
        <authorList>
            <person name="Araujo N.S."/>
            <person name="Arias M.C."/>
        </authorList>
    </citation>
    <scope>NUCLEOTIDE SEQUENCE</scope>
    <source>
        <strain evidence="1">USP_2M_L1-L4_2017</strain>
        <tissue evidence="1">Whole body</tissue>
    </source>
</reference>
<dbReference type="AlphaFoldDB" id="A0AA40KH45"/>
<evidence type="ECO:0000313" key="2">
    <source>
        <dbReference type="Proteomes" id="UP001177670"/>
    </source>
</evidence>
<proteinExistence type="predicted"/>